<evidence type="ECO:0000313" key="2">
    <source>
        <dbReference type="Proteomes" id="UP000016922"/>
    </source>
</evidence>
<keyword evidence="2" id="KW-1185">Reference proteome</keyword>
<sequence>MSFLPRTASGVHAGQTDSWRFCLFCTSLVAGLRLAAEAASRAEVARSEVQMYVAVANAKRECGGGGGASV</sequence>
<protein>
    <submittedName>
        <fullName evidence="1">Uncharacterized protein</fullName>
    </submittedName>
</protein>
<dbReference type="Proteomes" id="UP000016922">
    <property type="component" value="Unassembled WGS sequence"/>
</dbReference>
<dbReference type="RefSeq" id="XP_008081621.1">
    <property type="nucleotide sequence ID" value="XM_008083430.1"/>
</dbReference>
<dbReference type="KEGG" id="glz:GLAREA_12649"/>
<dbReference type="GeneID" id="19471689"/>
<dbReference type="HOGENOM" id="CLU_2757999_0_0_1"/>
<gene>
    <name evidence="1" type="ORF">GLAREA_12649</name>
</gene>
<name>S3DH56_GLAL2</name>
<organism evidence="1 2">
    <name type="scientific">Glarea lozoyensis (strain ATCC 20868 / MF5171)</name>
    <dbReference type="NCBI Taxonomy" id="1116229"/>
    <lineage>
        <taxon>Eukaryota</taxon>
        <taxon>Fungi</taxon>
        <taxon>Dikarya</taxon>
        <taxon>Ascomycota</taxon>
        <taxon>Pezizomycotina</taxon>
        <taxon>Leotiomycetes</taxon>
        <taxon>Helotiales</taxon>
        <taxon>Helotiaceae</taxon>
        <taxon>Glarea</taxon>
    </lineage>
</organism>
<reference evidence="1 2" key="1">
    <citation type="journal article" date="2013" name="BMC Genomics">
        <title>Genomics-driven discovery of the pneumocandin biosynthetic gene cluster in the fungus Glarea lozoyensis.</title>
        <authorList>
            <person name="Chen L."/>
            <person name="Yue Q."/>
            <person name="Zhang X."/>
            <person name="Xiang M."/>
            <person name="Wang C."/>
            <person name="Li S."/>
            <person name="Che Y."/>
            <person name="Ortiz-Lopez F.J."/>
            <person name="Bills G.F."/>
            <person name="Liu X."/>
            <person name="An Z."/>
        </authorList>
    </citation>
    <scope>NUCLEOTIDE SEQUENCE [LARGE SCALE GENOMIC DNA]</scope>
    <source>
        <strain evidence="2">ATCC 20868 / MF5171</strain>
    </source>
</reference>
<proteinExistence type="predicted"/>
<dbReference type="AlphaFoldDB" id="S3DH56"/>
<accession>S3DH56</accession>
<dbReference type="EMBL" id="KE145362">
    <property type="protein sequence ID" value="EPE31346.1"/>
    <property type="molecule type" value="Genomic_DNA"/>
</dbReference>
<evidence type="ECO:0000313" key="1">
    <source>
        <dbReference type="EMBL" id="EPE31346.1"/>
    </source>
</evidence>